<feature type="compositionally biased region" description="Basic and acidic residues" evidence="1">
    <location>
        <begin position="1"/>
        <end position="10"/>
    </location>
</feature>
<organism evidence="2">
    <name type="scientific">Brassica cretica</name>
    <name type="common">Mustard</name>
    <dbReference type="NCBI Taxonomy" id="69181"/>
    <lineage>
        <taxon>Eukaryota</taxon>
        <taxon>Viridiplantae</taxon>
        <taxon>Streptophyta</taxon>
        <taxon>Embryophyta</taxon>
        <taxon>Tracheophyta</taxon>
        <taxon>Spermatophyta</taxon>
        <taxon>Magnoliopsida</taxon>
        <taxon>eudicotyledons</taxon>
        <taxon>Gunneridae</taxon>
        <taxon>Pentapetalae</taxon>
        <taxon>rosids</taxon>
        <taxon>malvids</taxon>
        <taxon>Brassicales</taxon>
        <taxon>Brassicaceae</taxon>
        <taxon>Brassiceae</taxon>
        <taxon>Brassica</taxon>
    </lineage>
</organism>
<name>A0A8S9JV10_BRACR</name>
<gene>
    <name evidence="2" type="ORF">F2Q70_00036334</name>
</gene>
<comment type="caution">
    <text evidence="2">The sequence shown here is derived from an EMBL/GenBank/DDBJ whole genome shotgun (WGS) entry which is preliminary data.</text>
</comment>
<evidence type="ECO:0000256" key="1">
    <source>
        <dbReference type="SAM" id="MobiDB-lite"/>
    </source>
</evidence>
<feature type="region of interest" description="Disordered" evidence="1">
    <location>
        <begin position="414"/>
        <end position="525"/>
    </location>
</feature>
<feature type="region of interest" description="Disordered" evidence="1">
    <location>
        <begin position="234"/>
        <end position="284"/>
    </location>
</feature>
<dbReference type="AlphaFoldDB" id="A0A8S9JV10"/>
<feature type="compositionally biased region" description="Basic and acidic residues" evidence="1">
    <location>
        <begin position="157"/>
        <end position="168"/>
    </location>
</feature>
<evidence type="ECO:0000313" key="2">
    <source>
        <dbReference type="EMBL" id="KAF2585508.1"/>
    </source>
</evidence>
<feature type="compositionally biased region" description="Basic and acidic residues" evidence="1">
    <location>
        <begin position="452"/>
        <end position="463"/>
    </location>
</feature>
<accession>A0A8S9JV10</accession>
<dbReference type="EMBL" id="QGKY02000246">
    <property type="protein sequence ID" value="KAF2585508.1"/>
    <property type="molecule type" value="Genomic_DNA"/>
</dbReference>
<feature type="region of interest" description="Disordered" evidence="1">
    <location>
        <begin position="121"/>
        <end position="209"/>
    </location>
</feature>
<feature type="region of interest" description="Disordered" evidence="1">
    <location>
        <begin position="1"/>
        <end position="28"/>
    </location>
</feature>
<feature type="compositionally biased region" description="Polar residues" evidence="1">
    <location>
        <begin position="11"/>
        <end position="28"/>
    </location>
</feature>
<reference evidence="2" key="1">
    <citation type="submission" date="2019-12" db="EMBL/GenBank/DDBJ databases">
        <title>Genome sequencing and annotation of Brassica cretica.</title>
        <authorList>
            <person name="Studholme D.J."/>
            <person name="Sarris P.F."/>
        </authorList>
    </citation>
    <scope>NUCLEOTIDE SEQUENCE</scope>
    <source>
        <strain evidence="2">PFS-102/07</strain>
        <tissue evidence="2">Leaf</tissue>
    </source>
</reference>
<protein>
    <submittedName>
        <fullName evidence="2">Uncharacterized protein</fullName>
    </submittedName>
</protein>
<proteinExistence type="predicted"/>
<feature type="compositionally biased region" description="Low complexity" evidence="1">
    <location>
        <begin position="185"/>
        <end position="199"/>
    </location>
</feature>
<feature type="compositionally biased region" description="Basic and acidic residues" evidence="1">
    <location>
        <begin position="256"/>
        <end position="269"/>
    </location>
</feature>
<sequence>MEESPQDRPTADNTLETNLSVDDQNEGQHNQFQNQKQLTKQQATLAATTAPQDELKSLAMMMQQLLQGQQMQCKALNQVSTDINTRMNHMFNDLSTKYDNVASHMRQMDIQIAQTAESVKRQQGILPGKTDKNQKKCNAVGLRSGRLLSDPAPKKFAGAEKGKQKESEQSPLDAQTAENEEEQPVEVNQPEPEQPAEAVRPSPEPVPTRDFVPKVLYLVLAKATRAFELIENMASSSSDNNRESDHAQKVNSIDNSKIDELTAKDKETTDNTLEADQSADDQNEVSYVNRQGWQFKNYHPKPNVRNNPHLYNYPKLDTPADNTQNNQGQNAGYQKGYNQNHQGKTYVLSQAQHNQFQNQKQLTNQQVTPAATTAPQDELKSLAMMMQQLLQRQQMQGKALNQMDIQIAQTAESVTRQQGTLPGKTDKNPKEFNAVGLRSGKQLSDLAPRKFTAAEKGKQKESEQPPSNAPTAENEDEQPVETNPSETKPPAEAVRPSPEPVPGREYVPKVPYPVPAKATRKDREEMKCRKMLEDLPSDFL</sequence>